<feature type="transmembrane region" description="Helical" evidence="1">
    <location>
        <begin position="94"/>
        <end position="118"/>
    </location>
</feature>
<dbReference type="STRING" id="392500.Swoo_4627"/>
<dbReference type="EMBL" id="CP000961">
    <property type="protein sequence ID" value="ACA88877.1"/>
    <property type="molecule type" value="Genomic_DNA"/>
</dbReference>
<dbReference type="Proteomes" id="UP000002168">
    <property type="component" value="Chromosome"/>
</dbReference>
<dbReference type="HOGENOM" id="CLU_1991165_0_0_6"/>
<keyword evidence="1" id="KW-1133">Transmembrane helix</keyword>
<evidence type="ECO:0000313" key="2">
    <source>
        <dbReference type="EMBL" id="ACA88877.1"/>
    </source>
</evidence>
<organism evidence="2 3">
    <name type="scientific">Shewanella woodyi (strain ATCC 51908 / MS32)</name>
    <dbReference type="NCBI Taxonomy" id="392500"/>
    <lineage>
        <taxon>Bacteria</taxon>
        <taxon>Pseudomonadati</taxon>
        <taxon>Pseudomonadota</taxon>
        <taxon>Gammaproteobacteria</taxon>
        <taxon>Alteromonadales</taxon>
        <taxon>Shewanellaceae</taxon>
        <taxon>Shewanella</taxon>
    </lineage>
</organism>
<proteinExistence type="predicted"/>
<sequence>MPKLNIEVPDELIQKGISYLLESPVLFGLTVLCGVSGHLIFFMIFTYFSDQDATKTYLNTMLGKISLGALLYAVVALPIYIVEYGSMSIEYTKLMAIVPSAIIIGLFLQAGFFGVFIYRKGSASA</sequence>
<keyword evidence="1" id="KW-0812">Transmembrane</keyword>
<dbReference type="RefSeq" id="WP_012327202.1">
    <property type="nucleotide sequence ID" value="NC_010506.1"/>
</dbReference>
<evidence type="ECO:0000256" key="1">
    <source>
        <dbReference type="SAM" id="Phobius"/>
    </source>
</evidence>
<reference evidence="2 3" key="1">
    <citation type="submission" date="2008-02" db="EMBL/GenBank/DDBJ databases">
        <title>Complete sequence of Shewanella woodyi ATCC 51908.</title>
        <authorList>
            <consortium name="US DOE Joint Genome Institute"/>
            <person name="Copeland A."/>
            <person name="Lucas S."/>
            <person name="Lapidus A."/>
            <person name="Glavina del Rio T."/>
            <person name="Dalin E."/>
            <person name="Tice H."/>
            <person name="Bruce D."/>
            <person name="Goodwin L."/>
            <person name="Pitluck S."/>
            <person name="Sims D."/>
            <person name="Brettin T."/>
            <person name="Detter J.C."/>
            <person name="Han C."/>
            <person name="Kuske C.R."/>
            <person name="Schmutz J."/>
            <person name="Larimer F."/>
            <person name="Land M."/>
            <person name="Hauser L."/>
            <person name="Kyrpides N."/>
            <person name="Lykidis A."/>
            <person name="Zhao J.-S."/>
            <person name="Richardson P."/>
        </authorList>
    </citation>
    <scope>NUCLEOTIDE SEQUENCE [LARGE SCALE GENOMIC DNA]</scope>
    <source>
        <strain evidence="3">ATCC 51908 / MS32</strain>
    </source>
</reference>
<accession>B1KLZ7</accession>
<name>B1KLZ7_SHEWM</name>
<keyword evidence="1" id="KW-0472">Membrane</keyword>
<protein>
    <submittedName>
        <fullName evidence="2">Uncharacterized protein</fullName>
    </submittedName>
</protein>
<gene>
    <name evidence="2" type="ordered locus">Swoo_4627</name>
</gene>
<dbReference type="KEGG" id="swd:Swoo_4627"/>
<keyword evidence="3" id="KW-1185">Reference proteome</keyword>
<dbReference type="AlphaFoldDB" id="B1KLZ7"/>
<feature type="transmembrane region" description="Helical" evidence="1">
    <location>
        <begin position="25"/>
        <end position="49"/>
    </location>
</feature>
<evidence type="ECO:0000313" key="3">
    <source>
        <dbReference type="Proteomes" id="UP000002168"/>
    </source>
</evidence>
<feature type="transmembrane region" description="Helical" evidence="1">
    <location>
        <begin position="61"/>
        <end position="82"/>
    </location>
</feature>